<name>A0A0A8ZLA4_ARUDO</name>
<sequence>MHCCPNCIYCLGLCEALFIVL</sequence>
<reference evidence="1" key="1">
    <citation type="submission" date="2014-09" db="EMBL/GenBank/DDBJ databases">
        <authorList>
            <person name="Magalhaes I.L.F."/>
            <person name="Oliveira U."/>
            <person name="Santos F.R."/>
            <person name="Vidigal T.H.D.A."/>
            <person name="Brescovit A.D."/>
            <person name="Santos A.J."/>
        </authorList>
    </citation>
    <scope>NUCLEOTIDE SEQUENCE</scope>
    <source>
        <tissue evidence="1">Shoot tissue taken approximately 20 cm above the soil surface</tissue>
    </source>
</reference>
<accession>A0A0A8ZLA4</accession>
<dbReference type="EMBL" id="GBRH01257716">
    <property type="protein sequence ID" value="JAD40179.1"/>
    <property type="molecule type" value="Transcribed_RNA"/>
</dbReference>
<protein>
    <submittedName>
        <fullName evidence="1">Uncharacterized protein</fullName>
    </submittedName>
</protein>
<dbReference type="AlphaFoldDB" id="A0A0A8ZLA4"/>
<evidence type="ECO:0000313" key="1">
    <source>
        <dbReference type="EMBL" id="JAD40179.1"/>
    </source>
</evidence>
<organism evidence="1">
    <name type="scientific">Arundo donax</name>
    <name type="common">Giant reed</name>
    <name type="synonym">Donax arundinaceus</name>
    <dbReference type="NCBI Taxonomy" id="35708"/>
    <lineage>
        <taxon>Eukaryota</taxon>
        <taxon>Viridiplantae</taxon>
        <taxon>Streptophyta</taxon>
        <taxon>Embryophyta</taxon>
        <taxon>Tracheophyta</taxon>
        <taxon>Spermatophyta</taxon>
        <taxon>Magnoliopsida</taxon>
        <taxon>Liliopsida</taxon>
        <taxon>Poales</taxon>
        <taxon>Poaceae</taxon>
        <taxon>PACMAD clade</taxon>
        <taxon>Arundinoideae</taxon>
        <taxon>Arundineae</taxon>
        <taxon>Arundo</taxon>
    </lineage>
</organism>
<reference evidence="1" key="2">
    <citation type="journal article" date="2015" name="Data Brief">
        <title>Shoot transcriptome of the giant reed, Arundo donax.</title>
        <authorList>
            <person name="Barrero R.A."/>
            <person name="Guerrero F.D."/>
            <person name="Moolhuijzen P."/>
            <person name="Goolsby J.A."/>
            <person name="Tidwell J."/>
            <person name="Bellgard S.E."/>
            <person name="Bellgard M.I."/>
        </authorList>
    </citation>
    <scope>NUCLEOTIDE SEQUENCE</scope>
    <source>
        <tissue evidence="1">Shoot tissue taken approximately 20 cm above the soil surface</tissue>
    </source>
</reference>
<proteinExistence type="predicted"/>